<accession>C4JUM9</accession>
<reference evidence="8" key="1">
    <citation type="journal article" date="2009" name="Genome Res.">
        <title>Comparative genomic analyses of the human fungal pathogens Coccidioides and their relatives.</title>
        <authorList>
            <person name="Sharpton T.J."/>
            <person name="Stajich J.E."/>
            <person name="Rounsley S.D."/>
            <person name="Gardner M.J."/>
            <person name="Wortman J.R."/>
            <person name="Jordar V.S."/>
            <person name="Maiti R."/>
            <person name="Kodira C.D."/>
            <person name="Neafsey D.E."/>
            <person name="Zeng Q."/>
            <person name="Hung C.-Y."/>
            <person name="McMahan C."/>
            <person name="Muszewska A."/>
            <person name="Grynberg M."/>
            <person name="Mandel M.A."/>
            <person name="Kellner E.M."/>
            <person name="Barker B.M."/>
            <person name="Galgiani J.N."/>
            <person name="Orbach M.J."/>
            <person name="Kirkland T.N."/>
            <person name="Cole G.T."/>
            <person name="Henn M.R."/>
            <person name="Birren B.W."/>
            <person name="Taylor J.W."/>
        </authorList>
    </citation>
    <scope>NUCLEOTIDE SEQUENCE [LARGE SCALE GENOMIC DNA]</scope>
    <source>
        <strain evidence="8">UAMH 1704</strain>
    </source>
</reference>
<dbReference type="Pfam" id="PF11779">
    <property type="entry name" value="SPT_ssu-like"/>
    <property type="match status" value="1"/>
</dbReference>
<evidence type="ECO:0000256" key="1">
    <source>
        <dbReference type="ARBA" id="ARBA00004477"/>
    </source>
</evidence>
<dbReference type="KEGG" id="ure:UREG_04832"/>
<evidence type="ECO:0000256" key="6">
    <source>
        <dbReference type="SAM" id="Phobius"/>
    </source>
</evidence>
<dbReference type="EMBL" id="CH476617">
    <property type="protein sequence ID" value="EEP79990.1"/>
    <property type="molecule type" value="Genomic_DNA"/>
</dbReference>
<dbReference type="eggNOG" id="ENOG502SP4D">
    <property type="taxonomic scope" value="Eukaryota"/>
</dbReference>
<dbReference type="InParanoid" id="C4JUM9"/>
<name>C4JUM9_UNCRE</name>
<dbReference type="Proteomes" id="UP000002058">
    <property type="component" value="Unassembled WGS sequence"/>
</dbReference>
<evidence type="ECO:0000256" key="2">
    <source>
        <dbReference type="ARBA" id="ARBA00022692"/>
    </source>
</evidence>
<sequence>MVATLGLLPRNTVLFKPETLDRRDGYVVESPRRKRARHKRTASFGTQLAIVGAAAVGVYEDLAAAVGEPHKAFDTEVMGEKSPRDRVFSSPTGLLIFCLVSSISFSFGSASIFNSPRINPAAAKFHLEHQGRWHHRLASAKRKFESQSPFAAAIERRRFRLAIDRLVTSSRRERIKASPRIVSRLTNYINLSDGSAWKHFRHDTSNLPTMAAELHSIYTSNPPHVKPRPPAFIDDWLSLYSAMPTTDVPPAPATQSIAAAHRPNVLKRVFDRLCLEYYRYEVTCGVYVMTPGEKLIFNTFILVVLSLLTWALLLYFPSLLYQKLSRLDWLLTGRDGPNANVTIPMSTRTDTTVSFLQAPPRCT</sequence>
<evidence type="ECO:0000256" key="3">
    <source>
        <dbReference type="ARBA" id="ARBA00022824"/>
    </source>
</evidence>
<feature type="transmembrane region" description="Helical" evidence="6">
    <location>
        <begin position="295"/>
        <end position="316"/>
    </location>
</feature>
<evidence type="ECO:0000313" key="7">
    <source>
        <dbReference type="EMBL" id="EEP79990.1"/>
    </source>
</evidence>
<dbReference type="HOGENOM" id="CLU_763326_0_0_1"/>
<evidence type="ECO:0000313" key="8">
    <source>
        <dbReference type="Proteomes" id="UP000002058"/>
    </source>
</evidence>
<comment type="subcellular location">
    <subcellularLocation>
        <location evidence="1">Endoplasmic reticulum membrane</location>
        <topology evidence="1">Multi-pass membrane protein</topology>
    </subcellularLocation>
</comment>
<keyword evidence="3" id="KW-0256">Endoplasmic reticulum</keyword>
<organism evidence="7 8">
    <name type="scientific">Uncinocarpus reesii (strain UAMH 1704)</name>
    <dbReference type="NCBI Taxonomy" id="336963"/>
    <lineage>
        <taxon>Eukaryota</taxon>
        <taxon>Fungi</taxon>
        <taxon>Dikarya</taxon>
        <taxon>Ascomycota</taxon>
        <taxon>Pezizomycotina</taxon>
        <taxon>Eurotiomycetes</taxon>
        <taxon>Eurotiomycetidae</taxon>
        <taxon>Onygenales</taxon>
        <taxon>Onygenaceae</taxon>
        <taxon>Uncinocarpus</taxon>
    </lineage>
</organism>
<proteinExistence type="predicted"/>
<keyword evidence="8" id="KW-1185">Reference proteome</keyword>
<evidence type="ECO:0000256" key="4">
    <source>
        <dbReference type="ARBA" id="ARBA00022989"/>
    </source>
</evidence>
<evidence type="ECO:0000256" key="5">
    <source>
        <dbReference type="ARBA" id="ARBA00023136"/>
    </source>
</evidence>
<feature type="transmembrane region" description="Helical" evidence="6">
    <location>
        <begin position="94"/>
        <end position="114"/>
    </location>
</feature>
<dbReference type="InterPro" id="IPR024512">
    <property type="entry name" value="Ser_palmitoyltrfase_ssu-like"/>
</dbReference>
<dbReference type="AlphaFoldDB" id="C4JUM9"/>
<feature type="transmembrane region" description="Helical" evidence="6">
    <location>
        <begin position="41"/>
        <end position="59"/>
    </location>
</feature>
<dbReference type="RefSeq" id="XP_002584143.1">
    <property type="nucleotide sequence ID" value="XM_002584097.1"/>
</dbReference>
<keyword evidence="5 6" id="KW-0472">Membrane</keyword>
<dbReference type="GeneID" id="8440169"/>
<keyword evidence="4 6" id="KW-1133">Transmembrane helix</keyword>
<protein>
    <submittedName>
        <fullName evidence="7">Uncharacterized protein</fullName>
    </submittedName>
</protein>
<gene>
    <name evidence="7" type="ORF">UREG_04832</name>
</gene>
<dbReference type="OrthoDB" id="202672at2759"/>
<dbReference type="VEuPathDB" id="FungiDB:UREG_04832"/>
<dbReference type="GO" id="GO:0005789">
    <property type="term" value="C:endoplasmic reticulum membrane"/>
    <property type="evidence" value="ECO:0007669"/>
    <property type="project" value="UniProtKB-SubCell"/>
</dbReference>
<keyword evidence="2 6" id="KW-0812">Transmembrane</keyword>